<accession>A0ACC2LH12</accession>
<dbReference type="Proteomes" id="UP001234297">
    <property type="component" value="Chromosome 8"/>
</dbReference>
<proteinExistence type="predicted"/>
<evidence type="ECO:0000313" key="2">
    <source>
        <dbReference type="Proteomes" id="UP001234297"/>
    </source>
</evidence>
<evidence type="ECO:0000313" key="1">
    <source>
        <dbReference type="EMBL" id="KAJ8632540.1"/>
    </source>
</evidence>
<protein>
    <submittedName>
        <fullName evidence="1">Uncharacterized protein</fullName>
    </submittedName>
</protein>
<dbReference type="EMBL" id="CM056816">
    <property type="protein sequence ID" value="KAJ8632540.1"/>
    <property type="molecule type" value="Genomic_DNA"/>
</dbReference>
<keyword evidence="2" id="KW-1185">Reference proteome</keyword>
<sequence length="323" mass="35714">MSSSTSSSSRAVRLFDAHCHLQDQRIFCVAPKLIRMALDSGVLRFAVNGVSEKDWKLVKEMGDHYPSVIPCFGLHPWYVSERSPNWLKSMREFFNGTPSAAVGEVGLDKGSRGKEIDFLEQVDIFRQQLELAKELERPVSIHCVRAYGDLLEIMQSAGPFPAGVILHSYLGSAEMVPGLAKLGAYFSFSGYLMSLKSQKAKKMLKSVPADRILLESDAPDALPKSNLGSLQWVEGDDSVPQELQNQGGNTIPDANLPSDNEHHALTDALTFPKETLNHPVNIHCVLRYVASLLEMPEEEVAELSYRNTMQLFSYPGSKVCGEG</sequence>
<organism evidence="1 2">
    <name type="scientific">Persea americana</name>
    <name type="common">Avocado</name>
    <dbReference type="NCBI Taxonomy" id="3435"/>
    <lineage>
        <taxon>Eukaryota</taxon>
        <taxon>Viridiplantae</taxon>
        <taxon>Streptophyta</taxon>
        <taxon>Embryophyta</taxon>
        <taxon>Tracheophyta</taxon>
        <taxon>Spermatophyta</taxon>
        <taxon>Magnoliopsida</taxon>
        <taxon>Magnoliidae</taxon>
        <taxon>Laurales</taxon>
        <taxon>Lauraceae</taxon>
        <taxon>Persea</taxon>
    </lineage>
</organism>
<reference evidence="1 2" key="1">
    <citation type="journal article" date="2022" name="Hortic Res">
        <title>A haplotype resolved chromosomal level avocado genome allows analysis of novel avocado genes.</title>
        <authorList>
            <person name="Nath O."/>
            <person name="Fletcher S.J."/>
            <person name="Hayward A."/>
            <person name="Shaw L.M."/>
            <person name="Masouleh A.K."/>
            <person name="Furtado A."/>
            <person name="Henry R.J."/>
            <person name="Mitter N."/>
        </authorList>
    </citation>
    <scope>NUCLEOTIDE SEQUENCE [LARGE SCALE GENOMIC DNA]</scope>
    <source>
        <strain evidence="2">cv. Hass</strain>
    </source>
</reference>
<comment type="caution">
    <text evidence="1">The sequence shown here is derived from an EMBL/GenBank/DDBJ whole genome shotgun (WGS) entry which is preliminary data.</text>
</comment>
<name>A0ACC2LH12_PERAE</name>
<gene>
    <name evidence="1" type="ORF">MRB53_025876</name>
</gene>